<proteinExistence type="predicted"/>
<accession>A0A2S1LHZ7</accession>
<keyword evidence="2 3" id="KW-0732">Signal</keyword>
<evidence type="ECO:0000313" key="5">
    <source>
        <dbReference type="EMBL" id="AWG23106.1"/>
    </source>
</evidence>
<dbReference type="InterPro" id="IPR038352">
    <property type="entry name" value="Imelysin_sf"/>
</dbReference>
<evidence type="ECO:0000313" key="6">
    <source>
        <dbReference type="Proteomes" id="UP000244527"/>
    </source>
</evidence>
<evidence type="ECO:0000256" key="3">
    <source>
        <dbReference type="SAM" id="SignalP"/>
    </source>
</evidence>
<feature type="chain" id="PRO_5015446879" description="Imelysin-like domain-containing protein" evidence="3">
    <location>
        <begin position="21"/>
        <end position="393"/>
    </location>
</feature>
<dbReference type="CDD" id="cd14657">
    <property type="entry name" value="Imelysin_IrpA-like"/>
    <property type="match status" value="1"/>
</dbReference>
<protein>
    <recommendedName>
        <fullName evidence="4">Imelysin-like domain-containing protein</fullName>
    </recommendedName>
</protein>
<dbReference type="EMBL" id="CP020918">
    <property type="protein sequence ID" value="AWG23106.1"/>
    <property type="molecule type" value="Genomic_DNA"/>
</dbReference>
<keyword evidence="6" id="KW-1185">Reference proteome</keyword>
<organism evidence="5 6">
    <name type="scientific">Flavobacterium faecale</name>
    <dbReference type="NCBI Taxonomy" id="1355330"/>
    <lineage>
        <taxon>Bacteria</taxon>
        <taxon>Pseudomonadati</taxon>
        <taxon>Bacteroidota</taxon>
        <taxon>Flavobacteriia</taxon>
        <taxon>Flavobacteriales</taxon>
        <taxon>Flavobacteriaceae</taxon>
        <taxon>Flavobacterium</taxon>
    </lineage>
</organism>
<dbReference type="Proteomes" id="UP000244527">
    <property type="component" value="Chromosome"/>
</dbReference>
<comment type="subcellular location">
    <subcellularLocation>
        <location evidence="1">Cell envelope</location>
    </subcellularLocation>
</comment>
<dbReference type="AlphaFoldDB" id="A0A2S1LHZ7"/>
<dbReference type="GO" id="GO:0030313">
    <property type="term" value="C:cell envelope"/>
    <property type="evidence" value="ECO:0007669"/>
    <property type="project" value="UniProtKB-SubCell"/>
</dbReference>
<dbReference type="PROSITE" id="PS51257">
    <property type="entry name" value="PROKAR_LIPOPROTEIN"/>
    <property type="match status" value="1"/>
</dbReference>
<dbReference type="Pfam" id="PF09375">
    <property type="entry name" value="Peptidase_M75"/>
    <property type="match status" value="1"/>
</dbReference>
<feature type="signal peptide" evidence="3">
    <location>
        <begin position="1"/>
        <end position="20"/>
    </location>
</feature>
<evidence type="ECO:0000256" key="1">
    <source>
        <dbReference type="ARBA" id="ARBA00004196"/>
    </source>
</evidence>
<reference evidence="5 6" key="1">
    <citation type="submission" date="2017-04" db="EMBL/GenBank/DDBJ databases">
        <title>Compelte genome sequence of WV33.</title>
        <authorList>
            <person name="Lee P.C."/>
        </authorList>
    </citation>
    <scope>NUCLEOTIDE SEQUENCE [LARGE SCALE GENOMIC DNA]</scope>
    <source>
        <strain evidence="5 6">WV33</strain>
    </source>
</reference>
<dbReference type="InterPro" id="IPR018976">
    <property type="entry name" value="Imelysin-like"/>
</dbReference>
<sequence>MYYKMKISIFKSGLIVGALAFFISCDKDDTNGQTVSKKEVITTYADIAYANYQKAYEDAVVLETAINTFTANPSETTFTAAKNSWKQSRESYGTTEAFRFADGPIDNADGPEGFINSWPLDENYIDYVQGNPTAGIINSLVSFPIISKDVLEGENGKNDNEKYVTVGYHAIEFLLWGQDLTAPSAKLPGQRPYTDYVLVGGTALNQSRRATYLKVCADLLTDHLLYVANQWKTGGAYRTTFLAMNEDDAIKNMYRGVTTLISAELPSERMEVALGNEDQEDEHSCFSDNTHRDIALNLQGAINIYQGTYGTIDGPSLEDLVQQANTTTYTETQAQIALATSSVAAMAIPFDYAISGGASSVEGAKVKVAVVAIKNLAKNILDGATKIGILVNS</sequence>
<name>A0A2S1LHZ7_9FLAO</name>
<evidence type="ECO:0000259" key="4">
    <source>
        <dbReference type="Pfam" id="PF09375"/>
    </source>
</evidence>
<gene>
    <name evidence="5" type="ORF">FFWV33_17015</name>
</gene>
<dbReference type="KEGG" id="ffa:FFWV33_17015"/>
<dbReference type="Gene3D" id="1.20.1420.20">
    <property type="entry name" value="M75 peptidase, HXXE motif"/>
    <property type="match status" value="1"/>
</dbReference>
<feature type="domain" description="Imelysin-like" evidence="4">
    <location>
        <begin position="48"/>
        <end position="370"/>
    </location>
</feature>
<evidence type="ECO:0000256" key="2">
    <source>
        <dbReference type="ARBA" id="ARBA00022729"/>
    </source>
</evidence>